<feature type="transmembrane region" description="Helical" evidence="1">
    <location>
        <begin position="105"/>
        <end position="122"/>
    </location>
</feature>
<feature type="transmembrane region" description="Helical" evidence="1">
    <location>
        <begin position="48"/>
        <end position="70"/>
    </location>
</feature>
<feature type="non-terminal residue" evidence="3">
    <location>
        <position position="228"/>
    </location>
</feature>
<dbReference type="Gene3D" id="3.30.2010.10">
    <property type="entry name" value="Metalloproteases ('zincins'), catalytic domain"/>
    <property type="match status" value="1"/>
</dbReference>
<evidence type="ECO:0000256" key="1">
    <source>
        <dbReference type="SAM" id="Phobius"/>
    </source>
</evidence>
<dbReference type="PANTHER" id="PTHR10120">
    <property type="entry name" value="CAAX PRENYL PROTEASE 1"/>
    <property type="match status" value="1"/>
</dbReference>
<keyword evidence="1" id="KW-0472">Membrane</keyword>
<dbReference type="EMBL" id="BARU01029068">
    <property type="protein sequence ID" value="GAH63088.1"/>
    <property type="molecule type" value="Genomic_DNA"/>
</dbReference>
<feature type="domain" description="CAAX prenyl protease 1 N-terminal" evidence="2">
    <location>
        <begin position="8"/>
        <end position="158"/>
    </location>
</feature>
<feature type="transmembrane region" description="Helical" evidence="1">
    <location>
        <begin position="128"/>
        <end position="157"/>
    </location>
</feature>
<feature type="transmembrane region" description="Helical" evidence="1">
    <location>
        <begin position="20"/>
        <end position="42"/>
    </location>
</feature>
<evidence type="ECO:0000313" key="3">
    <source>
        <dbReference type="EMBL" id="GAH63088.1"/>
    </source>
</evidence>
<dbReference type="Pfam" id="PF16491">
    <property type="entry name" value="Peptidase_M48_N"/>
    <property type="match status" value="1"/>
</dbReference>
<sequence>MLDPLRQEKAKKYAKARRCLGFSGLGLIGALLLLLVFSGLSARLTGLFTLPVVAAATTYFVILMVIYRVLLAPLDYYRGFVLPHRYGLSTQKFTGWLADEAKAEVLSLAFGAGIVAAIYWFITSFPLMWWLLGWGVIVLLGVILTNLAPIIIVPLFFKMKSLSDADLKLRLEQLARRAETRVVGIYNLELSSKRTTANAALMGLGNTKRIVLSDTLLQRYSLPEIEII</sequence>
<reference evidence="3" key="1">
    <citation type="journal article" date="2014" name="Front. Microbiol.">
        <title>High frequency of phylogenetically diverse reductive dehalogenase-homologous genes in deep subseafloor sedimentary metagenomes.</title>
        <authorList>
            <person name="Kawai M."/>
            <person name="Futagami T."/>
            <person name="Toyoda A."/>
            <person name="Takaki Y."/>
            <person name="Nishi S."/>
            <person name="Hori S."/>
            <person name="Arai W."/>
            <person name="Tsubouchi T."/>
            <person name="Morono Y."/>
            <person name="Uchiyama I."/>
            <person name="Ito T."/>
            <person name="Fujiyama A."/>
            <person name="Inagaki F."/>
            <person name="Takami H."/>
        </authorList>
    </citation>
    <scope>NUCLEOTIDE SEQUENCE</scope>
    <source>
        <strain evidence="3">Expedition CK06-06</strain>
    </source>
</reference>
<comment type="caution">
    <text evidence="3">The sequence shown here is derived from an EMBL/GenBank/DDBJ whole genome shotgun (WGS) entry which is preliminary data.</text>
</comment>
<dbReference type="AlphaFoldDB" id="X1IZW4"/>
<proteinExistence type="predicted"/>
<evidence type="ECO:0000259" key="2">
    <source>
        <dbReference type="Pfam" id="PF16491"/>
    </source>
</evidence>
<keyword evidence="1" id="KW-0812">Transmembrane</keyword>
<dbReference type="InterPro" id="IPR032456">
    <property type="entry name" value="Peptidase_M48_N"/>
</dbReference>
<organism evidence="3">
    <name type="scientific">marine sediment metagenome</name>
    <dbReference type="NCBI Taxonomy" id="412755"/>
    <lineage>
        <taxon>unclassified sequences</taxon>
        <taxon>metagenomes</taxon>
        <taxon>ecological metagenomes</taxon>
    </lineage>
</organism>
<protein>
    <recommendedName>
        <fullName evidence="2">CAAX prenyl protease 1 N-terminal domain-containing protein</fullName>
    </recommendedName>
</protein>
<keyword evidence="1" id="KW-1133">Transmembrane helix</keyword>
<accession>X1IZW4</accession>
<name>X1IZW4_9ZZZZ</name>
<gene>
    <name evidence="3" type="ORF">S03H2_46312</name>
</gene>